<dbReference type="InterPro" id="IPR002347">
    <property type="entry name" value="SDR_fam"/>
</dbReference>
<keyword evidence="3" id="KW-1185">Reference proteome</keyword>
<protein>
    <submittedName>
        <fullName evidence="2">SDR family oxidoreductase</fullName>
    </submittedName>
</protein>
<accession>A0A6I6NMS8</accession>
<reference evidence="2 3" key="1">
    <citation type="submission" date="2019-12" db="EMBL/GenBank/DDBJ databases">
        <title>Streptomyces sp. strain T44 isolated from rhizosphere soil of Broussonetia papyrifera.</title>
        <authorList>
            <person name="Mo P."/>
        </authorList>
    </citation>
    <scope>NUCLEOTIDE SEQUENCE [LARGE SCALE GENOMIC DNA]</scope>
    <source>
        <strain evidence="2 3">T44</strain>
    </source>
</reference>
<dbReference type="Proteomes" id="UP000436138">
    <property type="component" value="Chromosome"/>
</dbReference>
<dbReference type="GO" id="GO:0016616">
    <property type="term" value="F:oxidoreductase activity, acting on the CH-OH group of donors, NAD or NADP as acceptor"/>
    <property type="evidence" value="ECO:0007669"/>
    <property type="project" value="TreeGrafter"/>
</dbReference>
<proteinExistence type="predicted"/>
<dbReference type="PANTHER" id="PTHR45458">
    <property type="entry name" value="SHORT-CHAIN DEHYDROGENASE/REDUCTASE SDR"/>
    <property type="match status" value="1"/>
</dbReference>
<name>A0A6I6NMS8_9ACTN</name>
<evidence type="ECO:0000313" key="3">
    <source>
        <dbReference type="Proteomes" id="UP000436138"/>
    </source>
</evidence>
<dbReference type="EMBL" id="CP047020">
    <property type="protein sequence ID" value="QHA09257.1"/>
    <property type="molecule type" value="Genomic_DNA"/>
</dbReference>
<organism evidence="2 3">
    <name type="scientific">Streptomyces broussonetiae</name>
    <dbReference type="NCBI Taxonomy" id="2686304"/>
    <lineage>
        <taxon>Bacteria</taxon>
        <taxon>Bacillati</taxon>
        <taxon>Actinomycetota</taxon>
        <taxon>Actinomycetes</taxon>
        <taxon>Kitasatosporales</taxon>
        <taxon>Streptomycetaceae</taxon>
        <taxon>Streptomyces</taxon>
    </lineage>
</organism>
<dbReference type="Pfam" id="PF00106">
    <property type="entry name" value="adh_short"/>
    <property type="match status" value="1"/>
</dbReference>
<sequence length="168" mass="17924">MSSTAPTALIAGASRTLGLGLAAEYARRGRHVVGTVRGDTRTGLHDLADASDGRVTVEQLDINEPEQINALRDRLAGRSLDLLFLNAGITRGDLSIADVPTDMFTDLMVTNALGPMLVAEALRPLVGGTARADHRRGNRQTADSVIPGNSHEQPASNNYVTRCQEYCT</sequence>
<evidence type="ECO:0000256" key="1">
    <source>
        <dbReference type="SAM" id="MobiDB-lite"/>
    </source>
</evidence>
<feature type="region of interest" description="Disordered" evidence="1">
    <location>
        <begin position="129"/>
        <end position="157"/>
    </location>
</feature>
<gene>
    <name evidence="2" type="ORF">GQF42_44205</name>
</gene>
<dbReference type="Gene3D" id="3.40.50.720">
    <property type="entry name" value="NAD(P)-binding Rossmann-like Domain"/>
    <property type="match status" value="1"/>
</dbReference>
<dbReference type="AlphaFoldDB" id="A0A6I6NMS8"/>
<evidence type="ECO:0000313" key="2">
    <source>
        <dbReference type="EMBL" id="QHA09257.1"/>
    </source>
</evidence>
<dbReference type="PANTHER" id="PTHR45458:SF1">
    <property type="entry name" value="SHORT CHAIN DEHYDROGENASE"/>
    <property type="match status" value="1"/>
</dbReference>
<dbReference type="RefSeq" id="WP_158929483.1">
    <property type="nucleotide sequence ID" value="NZ_CP047020.1"/>
</dbReference>
<dbReference type="SUPFAM" id="SSF51735">
    <property type="entry name" value="NAD(P)-binding Rossmann-fold domains"/>
    <property type="match status" value="1"/>
</dbReference>
<dbReference type="InterPro" id="IPR052184">
    <property type="entry name" value="SDR_enzymes"/>
</dbReference>
<dbReference type="KEGG" id="sbro:GQF42_44205"/>
<dbReference type="InterPro" id="IPR036291">
    <property type="entry name" value="NAD(P)-bd_dom_sf"/>
</dbReference>